<organism evidence="2 3">
    <name type="scientific">Herminiimonas arsenicoxydans</name>
    <dbReference type="NCBI Taxonomy" id="204773"/>
    <lineage>
        <taxon>Bacteria</taxon>
        <taxon>Pseudomonadati</taxon>
        <taxon>Pseudomonadota</taxon>
        <taxon>Betaproteobacteria</taxon>
        <taxon>Burkholderiales</taxon>
        <taxon>Oxalobacteraceae</taxon>
        <taxon>Herminiimonas</taxon>
    </lineage>
</organism>
<dbReference type="HOGENOM" id="CLU_133180_0_0_4"/>
<dbReference type="KEGG" id="har:HEAR0666"/>
<dbReference type="AlphaFoldDB" id="A4G2X4"/>
<dbReference type="eggNOG" id="ENOG5033462">
    <property type="taxonomic scope" value="Bacteria"/>
</dbReference>
<feature type="transmembrane region" description="Helical" evidence="1">
    <location>
        <begin position="79"/>
        <end position="96"/>
    </location>
</feature>
<keyword evidence="1" id="KW-0472">Membrane</keyword>
<feature type="transmembrane region" description="Helical" evidence="1">
    <location>
        <begin position="146"/>
        <end position="163"/>
    </location>
</feature>
<dbReference type="STRING" id="204773.HEAR0666"/>
<dbReference type="EMBL" id="CU207211">
    <property type="protein sequence ID" value="CAL60861.1"/>
    <property type="molecule type" value="Genomic_DNA"/>
</dbReference>
<feature type="transmembrane region" description="Helical" evidence="1">
    <location>
        <begin position="116"/>
        <end position="140"/>
    </location>
</feature>
<keyword evidence="3" id="KW-1185">Reference proteome</keyword>
<reference evidence="2 3" key="1">
    <citation type="journal article" date="2007" name="PLoS Genet.">
        <title>A tale of two oxidation states: bacterial colonization of arsenic-rich environments.</title>
        <authorList>
            <person name="Muller D."/>
            <person name="Medigue C."/>
            <person name="Koechler S."/>
            <person name="Barbe V."/>
            <person name="Barakat M."/>
            <person name="Talla E."/>
            <person name="Bonnefoy V."/>
            <person name="Krin E."/>
            <person name="Arsene-Ploetze F."/>
            <person name="Carapito C."/>
            <person name="Chandler M."/>
            <person name="Cournoyer B."/>
            <person name="Cruveiller S."/>
            <person name="Dossat C."/>
            <person name="Duval S."/>
            <person name="Heymann M."/>
            <person name="Leize E."/>
            <person name="Lieutaud A."/>
            <person name="Lievremont D."/>
            <person name="Makita Y."/>
            <person name="Mangenot S."/>
            <person name="Nitschke W."/>
            <person name="Ortet P."/>
            <person name="Perdrial N."/>
            <person name="Schoepp B."/>
            <person name="Siguier N."/>
            <person name="Simeonova D.D."/>
            <person name="Rouy Z."/>
            <person name="Segurens B."/>
            <person name="Turlin E."/>
            <person name="Vallenet D."/>
            <person name="Van Dorsselaer A."/>
            <person name="Weiss S."/>
            <person name="Weissenbach J."/>
            <person name="Lett M.C."/>
            <person name="Danchin A."/>
            <person name="Bertin P.N."/>
        </authorList>
    </citation>
    <scope>NUCLEOTIDE SEQUENCE [LARGE SCALE GENOMIC DNA]</scope>
    <source>
        <strain evidence="3">ULPAs1</strain>
    </source>
</reference>
<gene>
    <name evidence="2" type="ordered locus">HEAR0666</name>
</gene>
<keyword evidence="1" id="KW-0812">Transmembrane</keyword>
<keyword evidence="1" id="KW-1133">Transmembrane helix</keyword>
<accession>A4G2X4</accession>
<evidence type="ECO:0000313" key="2">
    <source>
        <dbReference type="EMBL" id="CAL60861.1"/>
    </source>
</evidence>
<protein>
    <submittedName>
        <fullName evidence="2">Uncharacterized protein</fullName>
    </submittedName>
</protein>
<evidence type="ECO:0000313" key="3">
    <source>
        <dbReference type="Proteomes" id="UP000006697"/>
    </source>
</evidence>
<evidence type="ECO:0000256" key="1">
    <source>
        <dbReference type="SAM" id="Phobius"/>
    </source>
</evidence>
<feature type="transmembrane region" description="Helical" evidence="1">
    <location>
        <begin position="53"/>
        <end position="73"/>
    </location>
</feature>
<sequence length="171" mass="19430">MSSATPYTPPDHSSSRLTCRTVRLTACHISPTFDLLRTVAHTSMIHYLSRLSLGRTVLWCYFIWYSLAIVWYFDPSTKLWLTSIGIGTMMGFGLLFSTTDFPFAPTNLGRWQIFRFFFMPFCVSSFSSIVKGHGFTFIFFPTFQQTVIAVTTCATFCMLVVSLKGMKKVTS</sequence>
<proteinExistence type="predicted"/>
<name>A4G2X4_HERAR</name>
<dbReference type="Proteomes" id="UP000006697">
    <property type="component" value="Chromosome"/>
</dbReference>